<name>A0ABV8DM11_9NOCA</name>
<proteinExistence type="predicted"/>
<keyword evidence="7" id="KW-1185">Reference proteome</keyword>
<dbReference type="PROSITE" id="PS50977">
    <property type="entry name" value="HTH_TETR_2"/>
    <property type="match status" value="1"/>
</dbReference>
<evidence type="ECO:0000256" key="4">
    <source>
        <dbReference type="PROSITE-ProRule" id="PRU00335"/>
    </source>
</evidence>
<dbReference type="PANTHER" id="PTHR30055:SF234">
    <property type="entry name" value="HTH-TYPE TRANSCRIPTIONAL REGULATOR BETI"/>
    <property type="match status" value="1"/>
</dbReference>
<evidence type="ECO:0000256" key="1">
    <source>
        <dbReference type="ARBA" id="ARBA00023015"/>
    </source>
</evidence>
<dbReference type="Proteomes" id="UP001595696">
    <property type="component" value="Unassembled WGS sequence"/>
</dbReference>
<dbReference type="PRINTS" id="PR00455">
    <property type="entry name" value="HTHTETR"/>
</dbReference>
<evidence type="ECO:0000313" key="7">
    <source>
        <dbReference type="Proteomes" id="UP001595696"/>
    </source>
</evidence>
<evidence type="ECO:0000259" key="5">
    <source>
        <dbReference type="PROSITE" id="PS50977"/>
    </source>
</evidence>
<dbReference type="Pfam" id="PF00440">
    <property type="entry name" value="TetR_N"/>
    <property type="match status" value="1"/>
</dbReference>
<dbReference type="EMBL" id="JBHSAX010000003">
    <property type="protein sequence ID" value="MFC3961036.1"/>
    <property type="molecule type" value="Genomic_DNA"/>
</dbReference>
<keyword evidence="2 4" id="KW-0238">DNA-binding</keyword>
<dbReference type="InterPro" id="IPR036271">
    <property type="entry name" value="Tet_transcr_reg_TetR-rel_C_sf"/>
</dbReference>
<dbReference type="SUPFAM" id="SSF46689">
    <property type="entry name" value="Homeodomain-like"/>
    <property type="match status" value="1"/>
</dbReference>
<dbReference type="RefSeq" id="WP_378610795.1">
    <property type="nucleotide sequence ID" value="NZ_JBHSAX010000003.1"/>
</dbReference>
<feature type="DNA-binding region" description="H-T-H motif" evidence="4">
    <location>
        <begin position="35"/>
        <end position="54"/>
    </location>
</feature>
<organism evidence="6 7">
    <name type="scientific">Nocardia jiangsuensis</name>
    <dbReference type="NCBI Taxonomy" id="1691563"/>
    <lineage>
        <taxon>Bacteria</taxon>
        <taxon>Bacillati</taxon>
        <taxon>Actinomycetota</taxon>
        <taxon>Actinomycetes</taxon>
        <taxon>Mycobacteriales</taxon>
        <taxon>Nocardiaceae</taxon>
        <taxon>Nocardia</taxon>
    </lineage>
</organism>
<dbReference type="SUPFAM" id="SSF48498">
    <property type="entry name" value="Tetracyclin repressor-like, C-terminal domain"/>
    <property type="match status" value="1"/>
</dbReference>
<evidence type="ECO:0000256" key="2">
    <source>
        <dbReference type="ARBA" id="ARBA00023125"/>
    </source>
</evidence>
<dbReference type="InterPro" id="IPR050109">
    <property type="entry name" value="HTH-type_TetR-like_transc_reg"/>
</dbReference>
<dbReference type="Gene3D" id="1.10.10.60">
    <property type="entry name" value="Homeodomain-like"/>
    <property type="match status" value="1"/>
</dbReference>
<keyword evidence="3" id="KW-0804">Transcription</keyword>
<feature type="domain" description="HTH tetR-type" evidence="5">
    <location>
        <begin position="12"/>
        <end position="72"/>
    </location>
</feature>
<dbReference type="InterPro" id="IPR009057">
    <property type="entry name" value="Homeodomain-like_sf"/>
</dbReference>
<dbReference type="InterPro" id="IPR001647">
    <property type="entry name" value="HTH_TetR"/>
</dbReference>
<dbReference type="PANTHER" id="PTHR30055">
    <property type="entry name" value="HTH-TYPE TRANSCRIPTIONAL REGULATOR RUTR"/>
    <property type="match status" value="1"/>
</dbReference>
<protein>
    <submittedName>
        <fullName evidence="6">TetR/AcrR family transcriptional regulator</fullName>
    </submittedName>
</protein>
<reference evidence="7" key="1">
    <citation type="journal article" date="2019" name="Int. J. Syst. Evol. Microbiol.">
        <title>The Global Catalogue of Microorganisms (GCM) 10K type strain sequencing project: providing services to taxonomists for standard genome sequencing and annotation.</title>
        <authorList>
            <consortium name="The Broad Institute Genomics Platform"/>
            <consortium name="The Broad Institute Genome Sequencing Center for Infectious Disease"/>
            <person name="Wu L."/>
            <person name="Ma J."/>
        </authorList>
    </citation>
    <scope>NUCLEOTIDE SEQUENCE [LARGE SCALE GENOMIC DNA]</scope>
    <source>
        <strain evidence="7">CGMCC 4.7330</strain>
    </source>
</reference>
<sequence length="199" mass="21465">MTDTAETDPRRLRSRARLLDAATALLRSGGLDAVTVDAVTKVSKVARTTLYRHFSSAAQLRAATLERLLPPPVHAPADGTLRDRLVELLTRQATVIEEAPLHLATVAWLATDPGDGPATSALRARLIEQYRVPFDELLDGPEARAVLGEHDRVQVLIQLVGPLVFTRLVGLGDASPAACARLVDDFLAARAALNRTRAK</sequence>
<comment type="caution">
    <text evidence="6">The sequence shown here is derived from an EMBL/GenBank/DDBJ whole genome shotgun (WGS) entry which is preliminary data.</text>
</comment>
<dbReference type="Gene3D" id="1.10.357.10">
    <property type="entry name" value="Tetracycline Repressor, domain 2"/>
    <property type="match status" value="1"/>
</dbReference>
<evidence type="ECO:0000256" key="3">
    <source>
        <dbReference type="ARBA" id="ARBA00023163"/>
    </source>
</evidence>
<keyword evidence="1" id="KW-0805">Transcription regulation</keyword>
<evidence type="ECO:0000313" key="6">
    <source>
        <dbReference type="EMBL" id="MFC3961036.1"/>
    </source>
</evidence>
<gene>
    <name evidence="6" type="ORF">ACFO0B_03425</name>
</gene>
<accession>A0ABV8DM11</accession>